<gene>
    <name evidence="2" type="ORF">ENW11_01455</name>
</gene>
<reference evidence="2" key="1">
    <citation type="journal article" date="2020" name="mSystems">
        <title>Genome- and Community-Level Interaction Insights into Carbon Utilization and Element Cycling Functions of Hydrothermarchaeota in Hydrothermal Sediment.</title>
        <authorList>
            <person name="Zhou Z."/>
            <person name="Liu Y."/>
            <person name="Xu W."/>
            <person name="Pan J."/>
            <person name="Luo Z.H."/>
            <person name="Li M."/>
        </authorList>
    </citation>
    <scope>NUCLEOTIDE SEQUENCE [LARGE SCALE GENOMIC DNA]</scope>
    <source>
        <strain evidence="2">SpSt-82</strain>
    </source>
</reference>
<keyword evidence="1" id="KW-0812">Transmembrane</keyword>
<feature type="transmembrane region" description="Helical" evidence="1">
    <location>
        <begin position="60"/>
        <end position="81"/>
    </location>
</feature>
<protein>
    <submittedName>
        <fullName evidence="2">Uncharacterized protein</fullName>
    </submittedName>
</protein>
<name>A0A7V4WKL6_9BACT</name>
<dbReference type="AlphaFoldDB" id="A0A7V4WKL6"/>
<sequence length="93" mass="10324">MCYVGPLSGAIITSILWKRTKSLRMFWLNLLFWGGALFGVIDHLLNGELFLISEDISRDLFIGGVITGAILAAWGGVLYLVRKRPELLKTLSS</sequence>
<evidence type="ECO:0000256" key="1">
    <source>
        <dbReference type="SAM" id="Phobius"/>
    </source>
</evidence>
<proteinExistence type="predicted"/>
<comment type="caution">
    <text evidence="2">The sequence shown here is derived from an EMBL/GenBank/DDBJ whole genome shotgun (WGS) entry which is preliminary data.</text>
</comment>
<keyword evidence="1" id="KW-1133">Transmembrane helix</keyword>
<evidence type="ECO:0000313" key="2">
    <source>
        <dbReference type="EMBL" id="HGY38463.1"/>
    </source>
</evidence>
<dbReference type="RefSeq" id="WP_017872547.1">
    <property type="nucleotide sequence ID" value="NZ_CP187957.1"/>
</dbReference>
<feature type="transmembrane region" description="Helical" evidence="1">
    <location>
        <begin position="26"/>
        <end position="45"/>
    </location>
</feature>
<keyword evidence="1" id="KW-0472">Membrane</keyword>
<organism evidence="2">
    <name type="scientific">Candidatus Caldatribacterium saccharofermentans</name>
    <dbReference type="NCBI Taxonomy" id="1454753"/>
    <lineage>
        <taxon>Bacteria</taxon>
        <taxon>Pseudomonadati</taxon>
        <taxon>Atribacterota</taxon>
        <taxon>Atribacteria</taxon>
        <taxon>Atribacterales</taxon>
        <taxon>Candidatus Caldatribacteriaceae</taxon>
        <taxon>Candidatus Caldatribacterium</taxon>
    </lineage>
</organism>
<accession>A0A7V4WKL6</accession>
<dbReference type="EMBL" id="DTIY01000010">
    <property type="protein sequence ID" value="HGY38463.1"/>
    <property type="molecule type" value="Genomic_DNA"/>
</dbReference>